<dbReference type="Proteomes" id="UP000193411">
    <property type="component" value="Unassembled WGS sequence"/>
</dbReference>
<organism evidence="1 2">
    <name type="scientific">Catenaria anguillulae PL171</name>
    <dbReference type="NCBI Taxonomy" id="765915"/>
    <lineage>
        <taxon>Eukaryota</taxon>
        <taxon>Fungi</taxon>
        <taxon>Fungi incertae sedis</taxon>
        <taxon>Blastocladiomycota</taxon>
        <taxon>Blastocladiomycetes</taxon>
        <taxon>Blastocladiales</taxon>
        <taxon>Catenariaceae</taxon>
        <taxon>Catenaria</taxon>
    </lineage>
</organism>
<keyword evidence="2" id="KW-1185">Reference proteome</keyword>
<dbReference type="AlphaFoldDB" id="A0A1Y2H1X8"/>
<evidence type="ECO:0000313" key="2">
    <source>
        <dbReference type="Proteomes" id="UP000193411"/>
    </source>
</evidence>
<accession>A0A1Y2H1X8</accession>
<protein>
    <submittedName>
        <fullName evidence="1">Uncharacterized protein</fullName>
    </submittedName>
</protein>
<name>A0A1Y2H1X8_9FUNG</name>
<proteinExistence type="predicted"/>
<sequence>MWRASASGLLDESGLICLSVRLSVSGHLNFDVWPCTRERDAKEDNSRFKVARRKRTAAVKCAKSWSMFTLK</sequence>
<comment type="caution">
    <text evidence="1">The sequence shown here is derived from an EMBL/GenBank/DDBJ whole genome shotgun (WGS) entry which is preliminary data.</text>
</comment>
<evidence type="ECO:0000313" key="1">
    <source>
        <dbReference type="EMBL" id="ORZ28579.1"/>
    </source>
</evidence>
<gene>
    <name evidence="1" type="ORF">BCR44DRAFT_1197181</name>
</gene>
<reference evidence="1 2" key="1">
    <citation type="submission" date="2016-07" db="EMBL/GenBank/DDBJ databases">
        <title>Pervasive Adenine N6-methylation of Active Genes in Fungi.</title>
        <authorList>
            <consortium name="DOE Joint Genome Institute"/>
            <person name="Mondo S.J."/>
            <person name="Dannebaum R.O."/>
            <person name="Kuo R.C."/>
            <person name="Labutti K."/>
            <person name="Haridas S."/>
            <person name="Kuo A."/>
            <person name="Salamov A."/>
            <person name="Ahrendt S.R."/>
            <person name="Lipzen A."/>
            <person name="Sullivan W."/>
            <person name="Andreopoulos W.B."/>
            <person name="Clum A."/>
            <person name="Lindquist E."/>
            <person name="Daum C."/>
            <person name="Ramamoorthy G.K."/>
            <person name="Gryganskyi A."/>
            <person name="Culley D."/>
            <person name="Magnuson J.K."/>
            <person name="James T.Y."/>
            <person name="O'Malley M.A."/>
            <person name="Stajich J.E."/>
            <person name="Spatafora J.W."/>
            <person name="Visel A."/>
            <person name="Grigoriev I.V."/>
        </authorList>
    </citation>
    <scope>NUCLEOTIDE SEQUENCE [LARGE SCALE GENOMIC DNA]</scope>
    <source>
        <strain evidence="1 2">PL171</strain>
    </source>
</reference>
<dbReference type="EMBL" id="MCFL01000348">
    <property type="protein sequence ID" value="ORZ28579.1"/>
    <property type="molecule type" value="Genomic_DNA"/>
</dbReference>